<dbReference type="GO" id="GO:0006465">
    <property type="term" value="P:signal peptide processing"/>
    <property type="evidence" value="ECO:0007669"/>
    <property type="project" value="InterPro"/>
</dbReference>
<dbReference type="NCBIfam" id="TIGR00705">
    <property type="entry name" value="SppA_67K"/>
    <property type="match status" value="1"/>
</dbReference>
<evidence type="ECO:0000259" key="9">
    <source>
        <dbReference type="Pfam" id="PF01343"/>
    </source>
</evidence>
<dbReference type="InterPro" id="IPR047217">
    <property type="entry name" value="S49_SppA_67K_type_N"/>
</dbReference>
<evidence type="ECO:0000313" key="11">
    <source>
        <dbReference type="Proteomes" id="UP001333710"/>
    </source>
</evidence>
<accession>A0AA48HWQ2</accession>
<evidence type="ECO:0000256" key="4">
    <source>
        <dbReference type="ARBA" id="ARBA00022801"/>
    </source>
</evidence>
<dbReference type="AlphaFoldDB" id="A0AA48HWQ2"/>
<keyword evidence="5" id="KW-0720">Serine protease</keyword>
<dbReference type="GO" id="GO:0016020">
    <property type="term" value="C:membrane"/>
    <property type="evidence" value="ECO:0007669"/>
    <property type="project" value="UniProtKB-SubCell"/>
</dbReference>
<feature type="domain" description="Peptidase S49" evidence="9">
    <location>
        <begin position="138"/>
        <end position="294"/>
    </location>
</feature>
<name>A0AA48HWQ2_9ALTE</name>
<dbReference type="Gene3D" id="6.20.330.10">
    <property type="match status" value="1"/>
</dbReference>
<keyword evidence="6 8" id="KW-0472">Membrane</keyword>
<evidence type="ECO:0000256" key="3">
    <source>
        <dbReference type="ARBA" id="ARBA00022670"/>
    </source>
</evidence>
<gene>
    <name evidence="10" type="primary">sppA</name>
    <name evidence="10" type="ORF">MACH26_15010</name>
</gene>
<evidence type="ECO:0000256" key="1">
    <source>
        <dbReference type="ARBA" id="ARBA00004370"/>
    </source>
</evidence>
<dbReference type="InterPro" id="IPR029045">
    <property type="entry name" value="ClpP/crotonase-like_dom_sf"/>
</dbReference>
<comment type="subcellular location">
    <subcellularLocation>
        <location evidence="1">Membrane</location>
    </subcellularLocation>
</comment>
<dbReference type="InterPro" id="IPR047272">
    <property type="entry name" value="S49_SppA_C"/>
</dbReference>
<dbReference type="InterPro" id="IPR004634">
    <property type="entry name" value="Pept_S49_pIV"/>
</dbReference>
<keyword evidence="11" id="KW-1185">Reference proteome</keyword>
<feature type="domain" description="Peptidase S49" evidence="9">
    <location>
        <begin position="396"/>
        <end position="546"/>
    </location>
</feature>
<evidence type="ECO:0000256" key="8">
    <source>
        <dbReference type="SAM" id="Phobius"/>
    </source>
</evidence>
<proteinExistence type="inferred from homology"/>
<dbReference type="Proteomes" id="UP001333710">
    <property type="component" value="Chromosome"/>
</dbReference>
<keyword evidence="4" id="KW-0378">Hydrolase</keyword>
<dbReference type="NCBIfam" id="TIGR00706">
    <property type="entry name" value="SppA_dom"/>
    <property type="match status" value="1"/>
</dbReference>
<feature type="active site" description="Nucleophile" evidence="7">
    <location>
        <position position="412"/>
    </location>
</feature>
<organism evidence="10 11">
    <name type="scientific">Planctobacterium marinum</name>
    <dbReference type="NCBI Taxonomy" id="1631968"/>
    <lineage>
        <taxon>Bacteria</taxon>
        <taxon>Pseudomonadati</taxon>
        <taxon>Pseudomonadota</taxon>
        <taxon>Gammaproteobacteria</taxon>
        <taxon>Alteromonadales</taxon>
        <taxon>Alteromonadaceae</taxon>
        <taxon>Planctobacterium</taxon>
    </lineage>
</organism>
<feature type="active site" description="Proton donor/acceptor" evidence="7">
    <location>
        <position position="206"/>
    </location>
</feature>
<dbReference type="SUPFAM" id="SSF52096">
    <property type="entry name" value="ClpP/crotonase"/>
    <property type="match status" value="2"/>
</dbReference>
<dbReference type="KEGG" id="pmaw:MACH26_15010"/>
<feature type="transmembrane region" description="Helical" evidence="8">
    <location>
        <begin position="21"/>
        <end position="43"/>
    </location>
</feature>
<dbReference type="InterPro" id="IPR004635">
    <property type="entry name" value="Pept_S49_SppA"/>
</dbReference>
<comment type="similarity">
    <text evidence="2">Belongs to the peptidase S49 family.</text>
</comment>
<keyword evidence="8" id="KW-0812">Transmembrane</keyword>
<dbReference type="GO" id="GO:0008236">
    <property type="term" value="F:serine-type peptidase activity"/>
    <property type="evidence" value="ECO:0007669"/>
    <property type="project" value="UniProtKB-KW"/>
</dbReference>
<dbReference type="PANTHER" id="PTHR33209:SF1">
    <property type="entry name" value="PEPTIDASE S49 DOMAIN-CONTAINING PROTEIN"/>
    <property type="match status" value="1"/>
</dbReference>
<evidence type="ECO:0000256" key="2">
    <source>
        <dbReference type="ARBA" id="ARBA00008683"/>
    </source>
</evidence>
<protein>
    <submittedName>
        <fullName evidence="10">Protease</fullName>
    </submittedName>
</protein>
<dbReference type="CDD" id="cd07023">
    <property type="entry name" value="S49_Sppa_N_C"/>
    <property type="match status" value="1"/>
</dbReference>
<keyword evidence="8" id="KW-1133">Transmembrane helix</keyword>
<dbReference type="Pfam" id="PF01343">
    <property type="entry name" value="Peptidase_S49"/>
    <property type="match status" value="2"/>
</dbReference>
<dbReference type="PIRSF" id="PIRSF001217">
    <property type="entry name" value="Protease_4_SppA"/>
    <property type="match status" value="1"/>
</dbReference>
<keyword evidence="3 10" id="KW-0645">Protease</keyword>
<evidence type="ECO:0000256" key="7">
    <source>
        <dbReference type="PIRSR" id="PIRSR001217-1"/>
    </source>
</evidence>
<evidence type="ECO:0000256" key="5">
    <source>
        <dbReference type="ARBA" id="ARBA00022825"/>
    </source>
</evidence>
<evidence type="ECO:0000256" key="6">
    <source>
        <dbReference type="ARBA" id="ARBA00023136"/>
    </source>
</evidence>
<evidence type="ECO:0000313" key="10">
    <source>
        <dbReference type="EMBL" id="BDX05980.1"/>
    </source>
</evidence>
<dbReference type="EMBL" id="AP027272">
    <property type="protein sequence ID" value="BDX05980.1"/>
    <property type="molecule type" value="Genomic_DNA"/>
</dbReference>
<dbReference type="CDD" id="cd07018">
    <property type="entry name" value="S49_SppA_67K_type"/>
    <property type="match status" value="1"/>
</dbReference>
<dbReference type="PANTHER" id="PTHR33209">
    <property type="entry name" value="PROTEASE 4"/>
    <property type="match status" value="1"/>
</dbReference>
<dbReference type="InterPro" id="IPR002142">
    <property type="entry name" value="Peptidase_S49"/>
</dbReference>
<dbReference type="Gene3D" id="3.90.226.10">
    <property type="entry name" value="2-enoyl-CoA Hydratase, Chain A, domain 1"/>
    <property type="match status" value="3"/>
</dbReference>
<dbReference type="RefSeq" id="WP_338292001.1">
    <property type="nucleotide sequence ID" value="NZ_AP027272.1"/>
</dbReference>
<sequence length="620" mass="68760">MSADKSWTKSFFKGIWSLLNFLRNLVFNLVFIGIVVFIIAAIVSQDDKISVPKNSAFVLNLYGDVVIQKQSVDPFDEFMREAFDQRDDNPEVLLQDVLLTIENAREDSRISAMVLDLHGLGSAGMDKLKQIALAIEDFKGSGKPVYAVGDYYSQGQYYLASHADHVYLNPMGFMFLDGFGRYQTYFKSALEKLKAKTHVFRVGTFKSAVEPVLRDDMSEEAKEANQAWLTSLWNQYKADVAEARGFSVENFDERIDAFMEKFEQANGNFAQYALDNNWVDALKTREEVLLEITQVADKDASKRGYNNISFSDYLQLVKPNPMLMNNGTDKVGIVVAKGTILDGSQKAGTIGGDSTARLLRKAREDDSIKAVVLQVDSPGGSAFASEIIRQEVKLLQEAGKPVVASMSSMAASGGYWISANADEIWAAPSTITGSIGIFGMFMTYEDTLAWLGINSDGVGTTEFTGAFSAARTLNPQIGNIFQRSIEHGYDQFITLVADARNMTPERVDEVAQGRVWIGETAQQLGLVDKLGYLNDAVKAAAALAEMDSYDTQYVERTLSPEELFWKEFFGGASSIIGKAIQIDSDHRLMQMVQELVADYEDIAKLNDPRGIYALCMMCDF</sequence>
<reference evidence="10" key="1">
    <citation type="submission" date="2023-01" db="EMBL/GenBank/DDBJ databases">
        <title>Complete genome sequence of Planctobacterium marinum strain Dej080120_11.</title>
        <authorList>
            <person name="Ueki S."/>
            <person name="Maruyama F."/>
        </authorList>
    </citation>
    <scope>NUCLEOTIDE SEQUENCE</scope>
    <source>
        <strain evidence="10">Dej080120_11</strain>
    </source>
</reference>